<evidence type="ECO:0000259" key="8">
    <source>
        <dbReference type="Pfam" id="PF00275"/>
    </source>
</evidence>
<dbReference type="RefSeq" id="WP_013740030.1">
    <property type="nucleotide sequence ID" value="NC_015436.1"/>
</dbReference>
<keyword evidence="7" id="KW-0963">Cytoplasm</keyword>
<evidence type="ECO:0000256" key="7">
    <source>
        <dbReference type="HAMAP-Rule" id="MF_00210"/>
    </source>
</evidence>
<feature type="binding site" evidence="7">
    <location>
        <position position="384"/>
    </location>
    <ligand>
        <name>phosphoenolpyruvate</name>
        <dbReference type="ChEBI" id="CHEBI:58702"/>
    </ligand>
</feature>
<dbReference type="PANTHER" id="PTHR21090:SF5">
    <property type="entry name" value="PENTAFUNCTIONAL AROM POLYPEPTIDE"/>
    <property type="match status" value="1"/>
</dbReference>
<feature type="binding site" evidence="7">
    <location>
        <position position="25"/>
    </location>
    <ligand>
        <name>3-phosphoshikimate</name>
        <dbReference type="ChEBI" id="CHEBI:145989"/>
    </ligand>
</feature>
<name>F4GI37_PARC1</name>
<evidence type="ECO:0000313" key="9">
    <source>
        <dbReference type="EMBL" id="AEC02635.1"/>
    </source>
</evidence>
<feature type="binding site" evidence="7">
    <location>
        <position position="334"/>
    </location>
    <ligand>
        <name>3-phosphoshikimate</name>
        <dbReference type="ChEBI" id="CHEBI:145989"/>
    </ligand>
</feature>
<feature type="binding site" evidence="7">
    <location>
        <position position="117"/>
    </location>
    <ligand>
        <name>phosphoenolpyruvate</name>
        <dbReference type="ChEBI" id="CHEBI:58702"/>
    </ligand>
</feature>
<dbReference type="InterPro" id="IPR013792">
    <property type="entry name" value="RNA3'P_cycl/enolpyr_Trfase_a/b"/>
</dbReference>
<feature type="binding site" evidence="7">
    <location>
        <position position="89"/>
    </location>
    <ligand>
        <name>phosphoenolpyruvate</name>
        <dbReference type="ChEBI" id="CHEBI:58702"/>
    </ligand>
</feature>
<comment type="subcellular location">
    <subcellularLocation>
        <location evidence="7">Cytoplasm</location>
    </subcellularLocation>
</comment>
<comment type="function">
    <text evidence="7">Catalyzes the transfer of the enolpyruvyl moiety of phosphoenolpyruvate (PEP) to the 5-hydroxyl of shikimate-3-phosphate (S3P) to produce enolpyruvyl shikimate-3-phosphate and inorganic phosphate.</text>
</comment>
<accession>F4GI37</accession>
<dbReference type="GO" id="GO:0009423">
    <property type="term" value="P:chorismate biosynthetic process"/>
    <property type="evidence" value="ECO:0007669"/>
    <property type="project" value="UniProtKB-UniRule"/>
</dbReference>
<dbReference type="AlphaFoldDB" id="F4GI37"/>
<organism evidence="9 10">
    <name type="scientific">Parasphaerochaeta coccoides (strain ATCC BAA-1237 / DSM 17374 / SPN1)</name>
    <name type="common">Sphaerochaeta coccoides</name>
    <dbReference type="NCBI Taxonomy" id="760011"/>
    <lineage>
        <taxon>Bacteria</taxon>
        <taxon>Pseudomonadati</taxon>
        <taxon>Spirochaetota</taxon>
        <taxon>Spirochaetia</taxon>
        <taxon>Spirochaetales</taxon>
        <taxon>Sphaerochaetaceae</taxon>
        <taxon>Parasphaerochaeta</taxon>
    </lineage>
</organism>
<evidence type="ECO:0000256" key="3">
    <source>
        <dbReference type="ARBA" id="ARBA00022605"/>
    </source>
</evidence>
<proteinExistence type="inferred from homology"/>
<feature type="binding site" evidence="7">
    <location>
        <position position="167"/>
    </location>
    <ligand>
        <name>phosphoenolpyruvate</name>
        <dbReference type="ChEBI" id="CHEBI:58702"/>
    </ligand>
</feature>
<dbReference type="InterPro" id="IPR036968">
    <property type="entry name" value="Enolpyruvate_Tfrase_sf"/>
</dbReference>
<dbReference type="GO" id="GO:0009073">
    <property type="term" value="P:aromatic amino acid family biosynthetic process"/>
    <property type="evidence" value="ECO:0007669"/>
    <property type="project" value="UniProtKB-KW"/>
</dbReference>
<feature type="binding site" evidence="7">
    <location>
        <position position="21"/>
    </location>
    <ligand>
        <name>3-phosphoshikimate</name>
        <dbReference type="ChEBI" id="CHEBI:145989"/>
    </ligand>
</feature>
<reference evidence="9 10" key="2">
    <citation type="journal article" date="2012" name="Stand. Genomic Sci.">
        <title>Complete genome sequence of the termite hindgut bacterium Spirochaeta coccoides type strain (SPN1(T)), reclassification in the genus Sphaerochaeta as Sphaerochaeta coccoides comb. nov. and emendations of the family Spirochaetaceae and the genus Sphaerochaeta.</title>
        <authorList>
            <person name="Abt B."/>
            <person name="Han C."/>
            <person name="Scheuner C."/>
            <person name="Lu M."/>
            <person name="Lapidus A."/>
            <person name="Nolan M."/>
            <person name="Lucas S."/>
            <person name="Hammon N."/>
            <person name="Deshpande S."/>
            <person name="Cheng J.F."/>
            <person name="Tapia R."/>
            <person name="Goodwin L.A."/>
            <person name="Pitluck S."/>
            <person name="Liolios K."/>
            <person name="Pagani I."/>
            <person name="Ivanova N."/>
            <person name="Mavromatis K."/>
            <person name="Mikhailova N."/>
            <person name="Huntemann M."/>
            <person name="Pati A."/>
            <person name="Chen A."/>
            <person name="Palaniappan K."/>
            <person name="Land M."/>
            <person name="Hauser L."/>
            <person name="Brambilla E.M."/>
            <person name="Rohde M."/>
            <person name="Spring S."/>
            <person name="Gronow S."/>
            <person name="Goker M."/>
            <person name="Woyke T."/>
            <person name="Bristow J."/>
            <person name="Eisen J.A."/>
            <person name="Markowitz V."/>
            <person name="Hugenholtz P."/>
            <person name="Kyrpides N.C."/>
            <person name="Klenk H.P."/>
            <person name="Detter J.C."/>
        </authorList>
    </citation>
    <scope>NUCLEOTIDE SEQUENCE [LARGE SCALE GENOMIC DNA]</scope>
    <source>
        <strain evidence="10">ATCC BAA-1237 / DSM 17374 / SPN1</strain>
    </source>
</reference>
<dbReference type="Gene3D" id="3.65.10.10">
    <property type="entry name" value="Enolpyruvate transferase domain"/>
    <property type="match status" value="2"/>
</dbReference>
<dbReference type="InterPro" id="IPR001986">
    <property type="entry name" value="Enolpyruvate_Tfrase_dom"/>
</dbReference>
<comment type="catalytic activity">
    <reaction evidence="6">
        <text>3-phosphoshikimate + phosphoenolpyruvate = 5-O-(1-carboxyvinyl)-3-phosphoshikimate + phosphate</text>
        <dbReference type="Rhea" id="RHEA:21256"/>
        <dbReference type="ChEBI" id="CHEBI:43474"/>
        <dbReference type="ChEBI" id="CHEBI:57701"/>
        <dbReference type="ChEBI" id="CHEBI:58702"/>
        <dbReference type="ChEBI" id="CHEBI:145989"/>
        <dbReference type="EC" id="2.5.1.19"/>
    </reaction>
    <physiologicalReaction direction="left-to-right" evidence="6">
        <dbReference type="Rhea" id="RHEA:21257"/>
    </physiologicalReaction>
</comment>
<dbReference type="SUPFAM" id="SSF55205">
    <property type="entry name" value="EPT/RTPC-like"/>
    <property type="match status" value="1"/>
</dbReference>
<dbReference type="InterPro" id="IPR006264">
    <property type="entry name" value="EPSP_synthase"/>
</dbReference>
<feature type="binding site" evidence="7">
    <location>
        <position position="166"/>
    </location>
    <ligand>
        <name>3-phosphoshikimate</name>
        <dbReference type="ChEBI" id="CHEBI:145989"/>
    </ligand>
</feature>
<keyword evidence="10" id="KW-1185">Reference proteome</keyword>
<dbReference type="PIRSF" id="PIRSF000505">
    <property type="entry name" value="EPSPS"/>
    <property type="match status" value="1"/>
</dbReference>
<dbReference type="GO" id="GO:0003866">
    <property type="term" value="F:3-phosphoshikimate 1-carboxyvinyltransferase activity"/>
    <property type="evidence" value="ECO:0007669"/>
    <property type="project" value="UniProtKB-UniRule"/>
</dbReference>
<comment type="caution">
    <text evidence="7">Lacks conserved residue(s) required for the propagation of feature annotation.</text>
</comment>
<dbReference type="GO" id="GO:0005737">
    <property type="term" value="C:cytoplasm"/>
    <property type="evidence" value="ECO:0007669"/>
    <property type="project" value="UniProtKB-SubCell"/>
</dbReference>
<evidence type="ECO:0000313" key="10">
    <source>
        <dbReference type="Proteomes" id="UP000007939"/>
    </source>
</evidence>
<feature type="binding site" evidence="7">
    <location>
        <position position="311"/>
    </location>
    <ligand>
        <name>3-phosphoshikimate</name>
        <dbReference type="ChEBI" id="CHEBI:145989"/>
    </ligand>
</feature>
<sequence length="433" mass="45547">MDITLSAGKASGTTHIPSSKSQTIRALLIAAMAEGTSIIRNPLYSADTRACMKLCEQFGAHLEYHDDRIILTSGTPSEGPLFIDCGNSGTTLYLGVGLAARAGTPTTFTGDSQLRSRPVGALLSSLADLGASITDPSGNSGIPDTPPFTITGPLKGGTTSIISTTSQYLSGLLIACTASEGDVVIEVPLLYEKPYVGITLDWLDRQNISYTASRSLDLFKVPGGQRFSPFDHYISGDFSSASFFFCAAAVSGTSITVTGLDRNDPQGDKHILDILSAMGCAVSWNTCAVTVTGPASGRLRAGSFDLNTMPDALPVLAVAACFADGTVTLGNVPQARIKETDRIAVMYENLSAIGACIEEKEDGLTITGSSSLRGGIVSGHDDHRIIMAMAIASLRCSQPLTIQGIDAVSVTFPSFFTTFHALYTTEEVHYEDI</sequence>
<feature type="binding site" evidence="7">
    <location>
        <position position="20"/>
    </location>
    <ligand>
        <name>3-phosphoshikimate</name>
        <dbReference type="ChEBI" id="CHEBI:145989"/>
    </ligand>
</feature>
<feature type="binding site" evidence="7">
    <location>
        <position position="167"/>
    </location>
    <ligand>
        <name>3-phosphoshikimate</name>
        <dbReference type="ChEBI" id="CHEBI:145989"/>
    </ligand>
</feature>
<keyword evidence="5 7" id="KW-0057">Aromatic amino acid biosynthesis</keyword>
<dbReference type="OrthoDB" id="9809920at2"/>
<evidence type="ECO:0000256" key="6">
    <source>
        <dbReference type="ARBA" id="ARBA00044633"/>
    </source>
</evidence>
<feature type="binding site" evidence="7">
    <location>
        <position position="165"/>
    </location>
    <ligand>
        <name>3-phosphoshikimate</name>
        <dbReference type="ChEBI" id="CHEBI:145989"/>
    </ligand>
</feature>
<feature type="active site" description="Proton acceptor" evidence="7">
    <location>
        <position position="311"/>
    </location>
</feature>
<dbReference type="EMBL" id="CP002659">
    <property type="protein sequence ID" value="AEC02635.1"/>
    <property type="molecule type" value="Genomic_DNA"/>
</dbReference>
<dbReference type="STRING" id="760011.Spico_1431"/>
<dbReference type="HAMAP" id="MF_00210">
    <property type="entry name" value="EPSP_synth"/>
    <property type="match status" value="1"/>
</dbReference>
<feature type="binding site" evidence="7">
    <location>
        <position position="342"/>
    </location>
    <ligand>
        <name>phosphoenolpyruvate</name>
        <dbReference type="ChEBI" id="CHEBI:58702"/>
    </ligand>
</feature>
<gene>
    <name evidence="7" type="primary">aroA</name>
    <name evidence="9" type="ordered locus">Spico_1431</name>
</gene>
<evidence type="ECO:0000256" key="4">
    <source>
        <dbReference type="ARBA" id="ARBA00022679"/>
    </source>
</evidence>
<dbReference type="Proteomes" id="UP000007939">
    <property type="component" value="Chromosome"/>
</dbReference>
<dbReference type="eggNOG" id="COG0128">
    <property type="taxonomic scope" value="Bacteria"/>
</dbReference>
<dbReference type="PROSITE" id="PS00885">
    <property type="entry name" value="EPSP_SYNTHASE_2"/>
    <property type="match status" value="1"/>
</dbReference>
<keyword evidence="3 7" id="KW-0028">Amino-acid biosynthesis</keyword>
<feature type="binding site" evidence="7">
    <location>
        <position position="338"/>
    </location>
    <ligand>
        <name>3-phosphoshikimate</name>
        <dbReference type="ChEBI" id="CHEBI:145989"/>
    </ligand>
</feature>
<evidence type="ECO:0000256" key="2">
    <source>
        <dbReference type="ARBA" id="ARBA00009948"/>
    </source>
</evidence>
<dbReference type="UniPathway" id="UPA00053">
    <property type="reaction ID" value="UER00089"/>
</dbReference>
<dbReference type="HOGENOM" id="CLU_024321_0_0_12"/>
<evidence type="ECO:0000256" key="1">
    <source>
        <dbReference type="ARBA" id="ARBA00004811"/>
    </source>
</evidence>
<evidence type="ECO:0000256" key="5">
    <source>
        <dbReference type="ARBA" id="ARBA00023141"/>
    </source>
</evidence>
<keyword evidence="4 7" id="KW-0808">Transferase</keyword>
<dbReference type="NCBIfam" id="TIGR01356">
    <property type="entry name" value="aroA"/>
    <property type="match status" value="1"/>
</dbReference>
<feature type="binding site" evidence="7">
    <location>
        <position position="20"/>
    </location>
    <ligand>
        <name>phosphoenolpyruvate</name>
        <dbReference type="ChEBI" id="CHEBI:58702"/>
    </ligand>
</feature>
<feature type="domain" description="Enolpyruvate transferase" evidence="8">
    <location>
        <begin position="9"/>
        <end position="418"/>
    </location>
</feature>
<dbReference type="KEGG" id="scc:Spico_1431"/>
<dbReference type="PANTHER" id="PTHR21090">
    <property type="entry name" value="AROM/DEHYDROQUINATE SYNTHASE"/>
    <property type="match status" value="1"/>
</dbReference>
<comment type="pathway">
    <text evidence="1 7">Metabolic intermediate biosynthesis; chorismate biosynthesis; chorismate from D-erythrose 4-phosphate and phosphoenolpyruvate: step 6/7.</text>
</comment>
<protein>
    <recommendedName>
        <fullName evidence="7">3-phosphoshikimate 1-carboxyvinyltransferase</fullName>
        <ecNumber evidence="7">2.5.1.19</ecNumber>
    </recommendedName>
    <alternativeName>
        <fullName evidence="7">5-enolpyruvylshikimate-3-phosphate synthase</fullName>
        <shortName evidence="7">EPSP synthase</shortName>
        <shortName evidence="7">EPSPS</shortName>
    </alternativeName>
</protein>
<dbReference type="InterPro" id="IPR023193">
    <property type="entry name" value="EPSP_synthase_CS"/>
</dbReference>
<dbReference type="CDD" id="cd01556">
    <property type="entry name" value="EPSP_synthase"/>
    <property type="match status" value="1"/>
</dbReference>
<comment type="similarity">
    <text evidence="2 7">Belongs to the EPSP synthase family.</text>
</comment>
<reference evidence="10" key="1">
    <citation type="submission" date="2011-04" db="EMBL/GenBank/DDBJ databases">
        <title>The complete genome of Spirochaeta coccoides DSM 17374.</title>
        <authorList>
            <person name="Lucas S."/>
            <person name="Copeland A."/>
            <person name="Lapidus A."/>
            <person name="Bruce D."/>
            <person name="Goodwin L."/>
            <person name="Pitluck S."/>
            <person name="Peters L."/>
            <person name="Kyrpides N."/>
            <person name="Mavromatis K."/>
            <person name="Pagani I."/>
            <person name="Ivanova N."/>
            <person name="Ovchinnikova G."/>
            <person name="Lu M."/>
            <person name="Detter J.C."/>
            <person name="Tapia R."/>
            <person name="Han C."/>
            <person name="Land M."/>
            <person name="Hauser L."/>
            <person name="Markowitz V."/>
            <person name="Cheng J.-F."/>
            <person name="Hugenholtz P."/>
            <person name="Woyke T."/>
            <person name="Wu D."/>
            <person name="Spring S."/>
            <person name="Schroeder M."/>
            <person name="Brambilla E."/>
            <person name="Klenk H.-P."/>
            <person name="Eisen J.A."/>
        </authorList>
    </citation>
    <scope>NUCLEOTIDE SEQUENCE [LARGE SCALE GENOMIC DNA]</scope>
    <source>
        <strain evidence="10">ATCC BAA-1237 / DSM 17374 / SPN1</strain>
    </source>
</reference>
<dbReference type="EC" id="2.5.1.19" evidence="7"/>
<comment type="subunit">
    <text evidence="7">Monomer.</text>
</comment>
<dbReference type="Pfam" id="PF00275">
    <property type="entry name" value="EPSP_synthase"/>
    <property type="match status" value="1"/>
</dbReference>
<dbReference type="GO" id="GO:0008652">
    <property type="term" value="P:amino acid biosynthetic process"/>
    <property type="evidence" value="ECO:0007669"/>
    <property type="project" value="UniProtKB-KW"/>
</dbReference>